<dbReference type="InterPro" id="IPR043837">
    <property type="entry name" value="Mtf2-like_C"/>
</dbReference>
<proteinExistence type="predicted"/>
<dbReference type="EMBL" id="JAPDFR010000006">
    <property type="protein sequence ID" value="KAK0385520.1"/>
    <property type="molecule type" value="Genomic_DNA"/>
</dbReference>
<evidence type="ECO:0000313" key="3">
    <source>
        <dbReference type="EMBL" id="KAK0385520.1"/>
    </source>
</evidence>
<dbReference type="AlphaFoldDB" id="A0AA39L693"/>
<gene>
    <name evidence="3" type="ORF">NLU13_6700</name>
</gene>
<reference evidence="3" key="1">
    <citation type="submission" date="2022-10" db="EMBL/GenBank/DDBJ databases">
        <title>Determination and structural analysis of whole genome sequence of Sarocladium strictum F4-1.</title>
        <authorList>
            <person name="Hu L."/>
            <person name="Jiang Y."/>
        </authorList>
    </citation>
    <scope>NUCLEOTIDE SEQUENCE</scope>
    <source>
        <strain evidence="3">F4-1</strain>
    </source>
</reference>
<evidence type="ECO:0000256" key="1">
    <source>
        <dbReference type="SAM" id="MobiDB-lite"/>
    </source>
</evidence>
<organism evidence="3 4">
    <name type="scientific">Sarocladium strictum</name>
    <name type="common">Black bundle disease fungus</name>
    <name type="synonym">Acremonium strictum</name>
    <dbReference type="NCBI Taxonomy" id="5046"/>
    <lineage>
        <taxon>Eukaryota</taxon>
        <taxon>Fungi</taxon>
        <taxon>Dikarya</taxon>
        <taxon>Ascomycota</taxon>
        <taxon>Pezizomycotina</taxon>
        <taxon>Sordariomycetes</taxon>
        <taxon>Hypocreomycetidae</taxon>
        <taxon>Hypocreales</taxon>
        <taxon>Sarocladiaceae</taxon>
        <taxon>Sarocladium</taxon>
    </lineage>
</organism>
<dbReference type="Pfam" id="PF19189">
    <property type="entry name" value="Mtf2"/>
    <property type="match status" value="1"/>
</dbReference>
<keyword evidence="4" id="KW-1185">Reference proteome</keyword>
<name>A0AA39L693_SARSR</name>
<evidence type="ECO:0000313" key="4">
    <source>
        <dbReference type="Proteomes" id="UP001175261"/>
    </source>
</evidence>
<dbReference type="GO" id="GO:0005739">
    <property type="term" value="C:mitochondrion"/>
    <property type="evidence" value="ECO:0007669"/>
    <property type="project" value="InterPro"/>
</dbReference>
<dbReference type="Proteomes" id="UP001175261">
    <property type="component" value="Unassembled WGS sequence"/>
</dbReference>
<sequence length="413" mass="46283">MASTMLPFLYQTRTLQRLARAQIPRHFSKTTRAAARRQTPSYDAIPFEGPIEGVGDDAKGFAESSTMTPSEAEVFKSIFDDISRGNMPRPNALRKKILEQNEATSGSAAGSMISGSLVEQARQARLSDFRENVLQRFPATLRRAAEKALNLYEFEPSNSLSQGGNLLDLAEQNLKLRQERAECDRKREIEIQRLNELMHRCQTDAELWKVLEDHVFVLPAKLGIAEDGANAKSTKSRQRKPKVKSPGDLESTTGSESKPEGKYSMDVYGPLYSQILLKALDQFDIAFPHPSLYSFNILPKVKSIGLSSYVLGVSTAFYNRLARMHWERYGDANSALAMVEEMNSIGLQPDFMVHELLVRIRDELYACASGSQGPFVAAMMESPPYDAAFLQRLEDMEEYARQSLMDVRGDFSA</sequence>
<dbReference type="InterPro" id="IPR040009">
    <property type="entry name" value="Mtf2/C5D6.12-like"/>
</dbReference>
<accession>A0AA39L693</accession>
<comment type="caution">
    <text evidence="3">The sequence shown here is derived from an EMBL/GenBank/DDBJ whole genome shotgun (WGS) entry which is preliminary data.</text>
</comment>
<dbReference type="PANTHER" id="PTHR39468:SF1">
    <property type="entry name" value="MTF2-LIKE C-TERMINAL DOMAIN-CONTAINING PROTEIN"/>
    <property type="match status" value="1"/>
</dbReference>
<protein>
    <recommendedName>
        <fullName evidence="2">Mtf2-like C-terminal domain-containing protein</fullName>
    </recommendedName>
</protein>
<feature type="domain" description="Mtf2-like C-terminal" evidence="2">
    <location>
        <begin position="191"/>
        <end position="366"/>
    </location>
</feature>
<feature type="region of interest" description="Disordered" evidence="1">
    <location>
        <begin position="229"/>
        <end position="261"/>
    </location>
</feature>
<evidence type="ECO:0000259" key="2">
    <source>
        <dbReference type="Pfam" id="PF19189"/>
    </source>
</evidence>
<feature type="compositionally biased region" description="Basic residues" evidence="1">
    <location>
        <begin position="234"/>
        <end position="243"/>
    </location>
</feature>
<dbReference type="PANTHER" id="PTHR39468">
    <property type="entry name" value="CHROMOSOME 7, WHOLE GENOME SHOTGUN SEQUENCE"/>
    <property type="match status" value="1"/>
</dbReference>